<gene>
    <name evidence="2" type="ORF">SAMN05216469_10379</name>
</gene>
<evidence type="ECO:0000313" key="2">
    <source>
        <dbReference type="EMBL" id="SEK53318.1"/>
    </source>
</evidence>
<evidence type="ECO:0000313" key="3">
    <source>
        <dbReference type="Proteomes" id="UP000186015"/>
    </source>
</evidence>
<proteinExistence type="predicted"/>
<evidence type="ECO:0000256" key="1">
    <source>
        <dbReference type="SAM" id="Phobius"/>
    </source>
</evidence>
<dbReference type="InterPro" id="IPR011990">
    <property type="entry name" value="TPR-like_helical_dom_sf"/>
</dbReference>
<dbReference type="EMBL" id="FOAT01000003">
    <property type="protein sequence ID" value="SEK53318.1"/>
    <property type="molecule type" value="Genomic_DNA"/>
</dbReference>
<keyword evidence="1" id="KW-0812">Transmembrane</keyword>
<keyword evidence="1" id="KW-0472">Membrane</keyword>
<evidence type="ECO:0008006" key="4">
    <source>
        <dbReference type="Google" id="ProtNLM"/>
    </source>
</evidence>
<keyword evidence="1" id="KW-1133">Transmembrane helix</keyword>
<name>A0A1H7HT30_RUMAL</name>
<feature type="transmembrane region" description="Helical" evidence="1">
    <location>
        <begin position="12"/>
        <end position="32"/>
    </location>
</feature>
<reference evidence="2 3" key="1">
    <citation type="submission" date="2016-10" db="EMBL/GenBank/DDBJ databases">
        <authorList>
            <person name="de Groot N.N."/>
        </authorList>
    </citation>
    <scope>NUCLEOTIDE SEQUENCE [LARGE SCALE GENOMIC DNA]</scope>
    <source>
        <strain evidence="2 3">KH2T6</strain>
    </source>
</reference>
<protein>
    <recommendedName>
        <fullName evidence="4">Tetratricopeptide repeat-containing protein</fullName>
    </recommendedName>
</protein>
<feature type="transmembrane region" description="Helical" evidence="1">
    <location>
        <begin position="38"/>
        <end position="61"/>
    </location>
</feature>
<sequence>MRYFVKLFILSYPRYLMSSIIRILCVGIIYYFAAKYFWGIDSIVFTVVIALLATIIVHGISTFRGVKSTKKEYELMTRIEAEAKAKNGSLSAETIKELEEHLNNMEPSGIKIPFINTFVVVLAGYYQKKSEFNKAMDILDKFSKATLDDPSITDTGIMEYYSFRITSCSYLNETDKLESYYNDAMKFIDSKKKKNDLMNVSIKCFKINRAIANGDIDEAETLIAPLLESDKSDDVVGAYIFMARCAAKRGDKQKVCEYFDKAAELSAKGMDEDALKLRKEYILDRMN</sequence>
<accession>A0A1H7HT30</accession>
<organism evidence="2 3">
    <name type="scientific">Ruminococcus albus</name>
    <dbReference type="NCBI Taxonomy" id="1264"/>
    <lineage>
        <taxon>Bacteria</taxon>
        <taxon>Bacillati</taxon>
        <taxon>Bacillota</taxon>
        <taxon>Clostridia</taxon>
        <taxon>Eubacteriales</taxon>
        <taxon>Oscillospiraceae</taxon>
        <taxon>Ruminococcus</taxon>
    </lineage>
</organism>
<dbReference type="Proteomes" id="UP000186015">
    <property type="component" value="Unassembled WGS sequence"/>
</dbReference>
<dbReference type="AlphaFoldDB" id="A0A1H7HT30"/>
<dbReference type="Gene3D" id="1.25.40.10">
    <property type="entry name" value="Tetratricopeptide repeat domain"/>
    <property type="match status" value="1"/>
</dbReference>
<dbReference type="SUPFAM" id="SSF48452">
    <property type="entry name" value="TPR-like"/>
    <property type="match status" value="1"/>
</dbReference>